<dbReference type="Pfam" id="PF22124">
    <property type="entry name" value="Glyco_hydro_95_cat"/>
    <property type="match status" value="1"/>
</dbReference>
<dbReference type="PANTHER" id="PTHR31084:SF13">
    <property type="entry name" value="GLYCOSYL HYDROLASE FAMILY 95 N-TERMINAL DOMAIN-CONTAINING PROTEIN"/>
    <property type="match status" value="1"/>
</dbReference>
<dbReference type="InterPro" id="IPR012341">
    <property type="entry name" value="6hp_glycosidase-like_sf"/>
</dbReference>
<reference evidence="4" key="1">
    <citation type="submission" date="2018-02" db="EMBL/GenBank/DDBJ databases">
        <title>Rhizophora mucronata_Transcriptome.</title>
        <authorList>
            <person name="Meera S.P."/>
            <person name="Sreeshan A."/>
            <person name="Augustine A."/>
        </authorList>
    </citation>
    <scope>NUCLEOTIDE SEQUENCE</scope>
    <source>
        <tissue evidence="4">Leaf</tissue>
    </source>
</reference>
<proteinExistence type="predicted"/>
<dbReference type="EMBL" id="GGEC01024107">
    <property type="protein sequence ID" value="MBX04591.1"/>
    <property type="molecule type" value="Transcribed_RNA"/>
</dbReference>
<feature type="domain" description="Alpha fucosidase A-like C-terminal" evidence="2">
    <location>
        <begin position="751"/>
        <end position="806"/>
    </location>
</feature>
<dbReference type="InterPro" id="IPR049053">
    <property type="entry name" value="AFCA-like_C"/>
</dbReference>
<dbReference type="Gene3D" id="1.50.10.10">
    <property type="match status" value="1"/>
</dbReference>
<evidence type="ECO:0000259" key="3">
    <source>
        <dbReference type="Pfam" id="PF22124"/>
    </source>
</evidence>
<feature type="domain" description="Glycosyl hydrolase family 95 N-terminal" evidence="1">
    <location>
        <begin position="34"/>
        <end position="282"/>
    </location>
</feature>
<dbReference type="Pfam" id="PF14498">
    <property type="entry name" value="Glyco_hyd_65N_2"/>
    <property type="match status" value="1"/>
</dbReference>
<dbReference type="GO" id="GO:0004560">
    <property type="term" value="F:alpha-L-fucosidase activity"/>
    <property type="evidence" value="ECO:0007669"/>
    <property type="project" value="InterPro"/>
</dbReference>
<sequence>MEDGDWVMVRRPAGKDIWEPTYNSPSETTKPLKITFSGPAKFFTDAIPVGNGRLGCMVWGGVSSELLQLNEDTLWTGVPGNYTDPDAPKALSEVRNLVDKGDYVQATSAAVKLLGKPKNAYQPLGNIKLEFDDSHLAYAEETYYRELDLDTATASVKYSVGDVECTREHFASHPDQVIVTRISASKSGFLSFTVSLDSKLDYHSYVDGENRIVMEGSCPRERIIPPESKDNSEDPKGIQFSAVLHLQISGLMGLIHVLDDNTLKVEGADCAVLLLVGSSSFESPFIEPSDSKKDPTSECLHALKSITNFSYADLHAHHLEDYQDLFHRVSLHLWNGSNKSTGEGPLETKNPMPSKHNMKIKEGKDYVAPTAERIQSFLSDEDPSLLELLFQFGRYLLISCSRPGTQIANLQGIWNEDLDPKWQCAPHVNINLEMNYWPSLPCNLAECQEPLIDFIQSLSVNGNKTAQVNYEGSGWVVHHSSDIWAKSSADASDPKSALWPMGGAWLCTHLWEHYNFTMDKDFLETTAYPLLEGCTLFLLDWLIEGNGGYLETNPSTSPEHEFIVADGKRASVSYSSTMDMEIIKEVFSAITSASKILDRDEDALIQKVRNAQMRLRPIRVARDGSVMEWAEDFKDPEVHHRHLSHLFGIFPGHTMTLQETPDLCKAAEITLHKRGEGGPAWSTTWKIALWARLHNSEHAYRMVKHLIELATPGTGVGFEGGLYSNLFAAHPPFQIDGNFGFTAAMAEMLVQSTLKGLYLLPALPRDKWANGCVKGLKARGGVTVSICWKDGDLHEVGLWSMEYSSLKRLHYRGIVVNASISAGRVYTFNRELRCISTRAFS</sequence>
<accession>A0A2P2KFW7</accession>
<dbReference type="AlphaFoldDB" id="A0A2P2KFW7"/>
<evidence type="ECO:0000259" key="2">
    <source>
        <dbReference type="Pfam" id="PF21307"/>
    </source>
</evidence>
<dbReference type="InterPro" id="IPR054363">
    <property type="entry name" value="GH95_cat"/>
</dbReference>
<dbReference type="Pfam" id="PF21307">
    <property type="entry name" value="Glyco_hydro_95_C"/>
    <property type="match status" value="1"/>
</dbReference>
<evidence type="ECO:0000313" key="4">
    <source>
        <dbReference type="EMBL" id="MBX04591.1"/>
    </source>
</evidence>
<dbReference type="GO" id="GO:0005975">
    <property type="term" value="P:carbohydrate metabolic process"/>
    <property type="evidence" value="ECO:0007669"/>
    <property type="project" value="InterPro"/>
</dbReference>
<dbReference type="PIRSF" id="PIRSF007663">
    <property type="entry name" value="UCP007663"/>
    <property type="match status" value="1"/>
</dbReference>
<organism evidence="4">
    <name type="scientific">Rhizophora mucronata</name>
    <name type="common">Asiatic mangrove</name>
    <dbReference type="NCBI Taxonomy" id="61149"/>
    <lineage>
        <taxon>Eukaryota</taxon>
        <taxon>Viridiplantae</taxon>
        <taxon>Streptophyta</taxon>
        <taxon>Embryophyta</taxon>
        <taxon>Tracheophyta</taxon>
        <taxon>Spermatophyta</taxon>
        <taxon>Magnoliopsida</taxon>
        <taxon>eudicotyledons</taxon>
        <taxon>Gunneridae</taxon>
        <taxon>Pentapetalae</taxon>
        <taxon>rosids</taxon>
        <taxon>fabids</taxon>
        <taxon>Malpighiales</taxon>
        <taxon>Rhizophoraceae</taxon>
        <taxon>Rhizophora</taxon>
    </lineage>
</organism>
<evidence type="ECO:0000259" key="1">
    <source>
        <dbReference type="Pfam" id="PF14498"/>
    </source>
</evidence>
<dbReference type="InterPro" id="IPR008928">
    <property type="entry name" value="6-hairpin_glycosidase_sf"/>
</dbReference>
<dbReference type="FunFam" id="1.50.10.10:FF:000028">
    <property type="entry name" value="Alpha-L-fucosidase 2"/>
    <property type="match status" value="1"/>
</dbReference>
<dbReference type="PANTHER" id="PTHR31084">
    <property type="entry name" value="ALPHA-L-FUCOSIDASE 2"/>
    <property type="match status" value="1"/>
</dbReference>
<dbReference type="InterPro" id="IPR016518">
    <property type="entry name" value="Alpha-L-fucosidase"/>
</dbReference>
<feature type="domain" description="Glycosyl hydrolase family 95 catalytic" evidence="3">
    <location>
        <begin position="310"/>
        <end position="749"/>
    </location>
</feature>
<dbReference type="SUPFAM" id="SSF48208">
    <property type="entry name" value="Six-hairpin glycosidases"/>
    <property type="match status" value="1"/>
</dbReference>
<dbReference type="InterPro" id="IPR027414">
    <property type="entry name" value="GH95_N_dom"/>
</dbReference>
<protein>
    <submittedName>
        <fullName evidence="4">Uncharacterized protein</fullName>
    </submittedName>
</protein>
<name>A0A2P2KFW7_RHIMU</name>